<evidence type="ECO:0000313" key="2">
    <source>
        <dbReference type="EMBL" id="GMG83619.1"/>
    </source>
</evidence>
<dbReference type="RefSeq" id="WP_285672410.1">
    <property type="nucleotide sequence ID" value="NZ_BSYI01000021.1"/>
</dbReference>
<dbReference type="Proteomes" id="UP001239909">
    <property type="component" value="Unassembled WGS sequence"/>
</dbReference>
<dbReference type="InterPro" id="IPR029068">
    <property type="entry name" value="Glyas_Bleomycin-R_OHBP_Dase"/>
</dbReference>
<protein>
    <recommendedName>
        <fullName evidence="1">VOC domain-containing protein</fullName>
    </recommendedName>
</protein>
<dbReference type="Pfam" id="PF00903">
    <property type="entry name" value="Glyoxalase"/>
    <property type="match status" value="1"/>
</dbReference>
<dbReference type="InterPro" id="IPR004360">
    <property type="entry name" value="Glyas_Fos-R_dOase_dom"/>
</dbReference>
<feature type="domain" description="VOC" evidence="1">
    <location>
        <begin position="6"/>
        <end position="130"/>
    </location>
</feature>
<sequence length="131" mass="13701">MAQQGEIGPAAPFFIVTDLSAALAHYVGGLGFACLVSAPDEAPFFAMVGRGAARLMLKQVAPDLRPVPNPSLHPWAPWDAFIFSAEPDDLAAEFAARGVALAGGPATRDDGLRGFEVADPDGHVLFFGRPV</sequence>
<accession>A0ABQ6LMT2</accession>
<gene>
    <name evidence="2" type="ORF">LNKW23_28320</name>
</gene>
<comment type="caution">
    <text evidence="2">The sequence shown here is derived from an EMBL/GenBank/DDBJ whole genome shotgun (WGS) entry which is preliminary data.</text>
</comment>
<dbReference type="InterPro" id="IPR037523">
    <property type="entry name" value="VOC_core"/>
</dbReference>
<proteinExistence type="predicted"/>
<dbReference type="Gene3D" id="3.10.180.10">
    <property type="entry name" value="2,3-Dihydroxybiphenyl 1,2-Dioxygenase, domain 1"/>
    <property type="match status" value="1"/>
</dbReference>
<evidence type="ECO:0000313" key="3">
    <source>
        <dbReference type="Proteomes" id="UP001239909"/>
    </source>
</evidence>
<organism evidence="2 3">
    <name type="scientific">Paralimibaculum aggregatum</name>
    <dbReference type="NCBI Taxonomy" id="3036245"/>
    <lineage>
        <taxon>Bacteria</taxon>
        <taxon>Pseudomonadati</taxon>
        <taxon>Pseudomonadota</taxon>
        <taxon>Alphaproteobacteria</taxon>
        <taxon>Rhodobacterales</taxon>
        <taxon>Paracoccaceae</taxon>
        <taxon>Paralimibaculum</taxon>
    </lineage>
</organism>
<evidence type="ECO:0000259" key="1">
    <source>
        <dbReference type="PROSITE" id="PS51819"/>
    </source>
</evidence>
<reference evidence="2 3" key="1">
    <citation type="submission" date="2023-04" db="EMBL/GenBank/DDBJ databases">
        <title>Marinoamorphus aggregata gen. nov., sp. Nov., isolate from tissue of brittle star Ophioplocus japonicus.</title>
        <authorList>
            <person name="Kawano K."/>
            <person name="Sawayama S."/>
            <person name="Nakagawa S."/>
        </authorList>
    </citation>
    <scope>NUCLEOTIDE SEQUENCE [LARGE SCALE GENOMIC DNA]</scope>
    <source>
        <strain evidence="2 3">NKW23</strain>
    </source>
</reference>
<name>A0ABQ6LMT2_9RHOB</name>
<dbReference type="SUPFAM" id="SSF54593">
    <property type="entry name" value="Glyoxalase/Bleomycin resistance protein/Dihydroxybiphenyl dioxygenase"/>
    <property type="match status" value="1"/>
</dbReference>
<keyword evidence="3" id="KW-1185">Reference proteome</keyword>
<dbReference type="PROSITE" id="PS51819">
    <property type="entry name" value="VOC"/>
    <property type="match status" value="1"/>
</dbReference>
<dbReference type="EMBL" id="BSYI01000021">
    <property type="protein sequence ID" value="GMG83619.1"/>
    <property type="molecule type" value="Genomic_DNA"/>
</dbReference>